<dbReference type="EMBL" id="AFRT01003515">
    <property type="protein sequence ID" value="ELU36395.1"/>
    <property type="molecule type" value="Genomic_DNA"/>
</dbReference>
<dbReference type="HOGENOM" id="CLU_2723930_0_0_1"/>
<sequence length="72" mass="8130">MLVYLPLLFVSCYNLCSIFGLCSFFKWGIYTTIVLSCPIKATMHAILKYCNNELVVNSAPFLSIFKAIKSLL</sequence>
<proteinExistence type="predicted"/>
<name>L8WEM1_THACA</name>
<dbReference type="Proteomes" id="UP000011668">
    <property type="component" value="Unassembled WGS sequence"/>
</dbReference>
<gene>
    <name evidence="1" type="ORF">AG1IA_09575</name>
</gene>
<protein>
    <submittedName>
        <fullName evidence="1">Uncharacterized protein</fullName>
    </submittedName>
</protein>
<accession>L8WEM1</accession>
<reference evidence="1 2" key="1">
    <citation type="journal article" date="2013" name="Nat. Commun.">
        <title>The evolution and pathogenic mechanisms of the rice sheath blight pathogen.</title>
        <authorList>
            <person name="Zheng A."/>
            <person name="Lin R."/>
            <person name="Xu L."/>
            <person name="Qin P."/>
            <person name="Tang C."/>
            <person name="Ai P."/>
            <person name="Zhang D."/>
            <person name="Liu Y."/>
            <person name="Sun Z."/>
            <person name="Feng H."/>
            <person name="Wang Y."/>
            <person name="Chen Y."/>
            <person name="Liang X."/>
            <person name="Fu R."/>
            <person name="Li Q."/>
            <person name="Zhang J."/>
            <person name="Yu X."/>
            <person name="Xie Z."/>
            <person name="Ding L."/>
            <person name="Guan P."/>
            <person name="Tang J."/>
            <person name="Liang Y."/>
            <person name="Wang S."/>
            <person name="Deng Q."/>
            <person name="Li S."/>
            <person name="Zhu J."/>
            <person name="Wang L."/>
            <person name="Liu H."/>
            <person name="Li P."/>
        </authorList>
    </citation>
    <scope>NUCLEOTIDE SEQUENCE [LARGE SCALE GENOMIC DNA]</scope>
    <source>
        <strain evidence="2">AG-1 IA</strain>
    </source>
</reference>
<evidence type="ECO:0000313" key="2">
    <source>
        <dbReference type="Proteomes" id="UP000011668"/>
    </source>
</evidence>
<comment type="caution">
    <text evidence="1">The sequence shown here is derived from an EMBL/GenBank/DDBJ whole genome shotgun (WGS) entry which is preliminary data.</text>
</comment>
<evidence type="ECO:0000313" key="1">
    <source>
        <dbReference type="EMBL" id="ELU36395.1"/>
    </source>
</evidence>
<organism evidence="1 2">
    <name type="scientific">Thanatephorus cucumeris (strain AG1-IA)</name>
    <name type="common">Rice sheath blight fungus</name>
    <name type="synonym">Rhizoctonia solani</name>
    <dbReference type="NCBI Taxonomy" id="983506"/>
    <lineage>
        <taxon>Eukaryota</taxon>
        <taxon>Fungi</taxon>
        <taxon>Dikarya</taxon>
        <taxon>Basidiomycota</taxon>
        <taxon>Agaricomycotina</taxon>
        <taxon>Agaricomycetes</taxon>
        <taxon>Cantharellales</taxon>
        <taxon>Ceratobasidiaceae</taxon>
        <taxon>Rhizoctonia</taxon>
        <taxon>Rhizoctonia solani AG-1</taxon>
    </lineage>
</organism>
<keyword evidence="2" id="KW-1185">Reference proteome</keyword>
<dbReference type="AlphaFoldDB" id="L8WEM1"/>